<dbReference type="InterPro" id="IPR011990">
    <property type="entry name" value="TPR-like_helical_dom_sf"/>
</dbReference>
<evidence type="ECO:0000313" key="4">
    <source>
        <dbReference type="EMBL" id="GAA0750958.1"/>
    </source>
</evidence>
<keyword evidence="5" id="KW-1185">Reference proteome</keyword>
<dbReference type="PRINTS" id="PR00364">
    <property type="entry name" value="DISEASERSIST"/>
</dbReference>
<protein>
    <submittedName>
        <fullName evidence="4">Winged helix-turn-helix domain-containing protein</fullName>
    </submittedName>
</protein>
<dbReference type="Gene3D" id="1.10.10.10">
    <property type="entry name" value="Winged helix-like DNA-binding domain superfamily/Winged helix DNA-binding domain"/>
    <property type="match status" value="1"/>
</dbReference>
<dbReference type="InterPro" id="IPR016032">
    <property type="entry name" value="Sig_transdc_resp-reg_C-effctor"/>
</dbReference>
<dbReference type="Gene3D" id="3.40.50.300">
    <property type="entry name" value="P-loop containing nucleotide triphosphate hydrolases"/>
    <property type="match status" value="1"/>
</dbReference>
<gene>
    <name evidence="4" type="ORF">GCM10009107_23260</name>
</gene>
<dbReference type="SUPFAM" id="SSF52540">
    <property type="entry name" value="P-loop containing nucleoside triphosphate hydrolases"/>
    <property type="match status" value="1"/>
</dbReference>
<proteinExistence type="predicted"/>
<organism evidence="4 5">
    <name type="scientific">Ideonella azotifigens</name>
    <dbReference type="NCBI Taxonomy" id="513160"/>
    <lineage>
        <taxon>Bacteria</taxon>
        <taxon>Pseudomonadati</taxon>
        <taxon>Pseudomonadota</taxon>
        <taxon>Betaproteobacteria</taxon>
        <taxon>Burkholderiales</taxon>
        <taxon>Sphaerotilaceae</taxon>
        <taxon>Ideonella</taxon>
    </lineage>
</organism>
<comment type="caution">
    <text evidence="4">The sequence shown here is derived from an EMBL/GenBank/DDBJ whole genome shotgun (WGS) entry which is preliminary data.</text>
</comment>
<dbReference type="PANTHER" id="PTHR47691">
    <property type="entry name" value="REGULATOR-RELATED"/>
    <property type="match status" value="1"/>
</dbReference>
<dbReference type="SMART" id="SM00862">
    <property type="entry name" value="Trans_reg_C"/>
    <property type="match status" value="1"/>
</dbReference>
<reference evidence="4 5" key="1">
    <citation type="journal article" date="2019" name="Int. J. Syst. Evol. Microbiol.">
        <title>The Global Catalogue of Microorganisms (GCM) 10K type strain sequencing project: providing services to taxonomists for standard genome sequencing and annotation.</title>
        <authorList>
            <consortium name="The Broad Institute Genomics Platform"/>
            <consortium name="The Broad Institute Genome Sequencing Center for Infectious Disease"/>
            <person name="Wu L."/>
            <person name="Ma J."/>
        </authorList>
    </citation>
    <scope>NUCLEOTIDE SEQUENCE [LARGE SCALE GENOMIC DNA]</scope>
    <source>
        <strain evidence="4 5">JCM 15503</strain>
    </source>
</reference>
<sequence>MPALAFGPFVLDRSHKQLLEAGRPLHLGGRAFDLLAALTERPGEVLSRQALEARVWPHTIVEETSLRVHISALRKILGDGVAGARYIANVPGRGYSFVVPVTVLAPAPEAAVPALAAAAAVTPANPPRRTHNLPARLNHTIGRSAVTQALGERLLTRRLVSIVGPGGMGKTTVALDVAEAQLGHHPDGVWFVDLAPLSDPARVPLALALALQISVCARDPWEALLGPLGNSRMLIVLDNCEHVIEAAARLAERVLRAAPGVHILATSREALEAEGEWVHRLSALEAPVPEDATDVAQCRAFPAVQLFAERAGANSDGFALTEANLGVVCHLCRQLDGMPLAIELAAGRIDTLGLQGLAARLDEMFALLTRGRRTALPRHVTLQALLDWSHALLTEVERVVLRRLSVFRSSFTLESATAVLASEDLPATAVVEGVIGLAAKSLVAVDVSGEAVLHRLLYTTRTYAADKLQRSGEAGQIAAAHARHFEDLLTRTLRDRDMLPIAEWLQRHGRMMDDVRAGLDWAFSPQGDTLQGVRLTAAALDLVYELGLLDEYRSRVDTAMEAVASLQPPQAGLELRLRAARNFLHTQTTGRDYSRGANFARTLELADQLDSVPQRIEAMFSLCANAFGTGDYRDVAEVAMRIKQHAPDPNEPVAVLLSDRFLALSYHYLGRHEEARPLVDRVLHYPAGNAYREYIGHIPKTVSMGILMARTLWLQGACDQAVAVAALAEAEAEGVNPLALSQALAMGSLPIALWRGENERAGALLDRLQAHATRHSQGYWQSWARSYRQVLDARVNGVAPGLGLALSPVEMLSGPAELDMLGTLAVGAVSPLGVERVDGGMVGWCGPEILRADAENALRDGTQAVAAAEATFMRSLAMARAQNALSWELRTATSLARLWRDQGRRKEASSLLTGVYGRFEEGLATADLVAARALVDELN</sequence>
<keyword evidence="1 2" id="KW-0238">DNA-binding</keyword>
<evidence type="ECO:0000256" key="1">
    <source>
        <dbReference type="ARBA" id="ARBA00023125"/>
    </source>
</evidence>
<dbReference type="SUPFAM" id="SSF46894">
    <property type="entry name" value="C-terminal effector domain of the bipartite response regulators"/>
    <property type="match status" value="1"/>
</dbReference>
<accession>A0ABN1K0P2</accession>
<dbReference type="EMBL" id="BAAAEW010000013">
    <property type="protein sequence ID" value="GAA0750958.1"/>
    <property type="molecule type" value="Genomic_DNA"/>
</dbReference>
<feature type="domain" description="OmpR/PhoB-type" evidence="3">
    <location>
        <begin position="1"/>
        <end position="99"/>
    </location>
</feature>
<dbReference type="PROSITE" id="PS51755">
    <property type="entry name" value="OMPR_PHOB"/>
    <property type="match status" value="1"/>
</dbReference>
<dbReference type="InterPro" id="IPR027417">
    <property type="entry name" value="P-loop_NTPase"/>
</dbReference>
<dbReference type="Proteomes" id="UP001500279">
    <property type="component" value="Unassembled WGS sequence"/>
</dbReference>
<evidence type="ECO:0000313" key="5">
    <source>
        <dbReference type="Proteomes" id="UP001500279"/>
    </source>
</evidence>
<dbReference type="SUPFAM" id="SSF48452">
    <property type="entry name" value="TPR-like"/>
    <property type="match status" value="1"/>
</dbReference>
<feature type="DNA-binding region" description="OmpR/PhoB-type" evidence="2">
    <location>
        <begin position="1"/>
        <end position="99"/>
    </location>
</feature>
<dbReference type="PANTHER" id="PTHR47691:SF3">
    <property type="entry name" value="HTH-TYPE TRANSCRIPTIONAL REGULATOR RV0890C-RELATED"/>
    <property type="match status" value="1"/>
</dbReference>
<evidence type="ECO:0000256" key="2">
    <source>
        <dbReference type="PROSITE-ProRule" id="PRU01091"/>
    </source>
</evidence>
<dbReference type="CDD" id="cd00383">
    <property type="entry name" value="trans_reg_C"/>
    <property type="match status" value="1"/>
</dbReference>
<evidence type="ECO:0000259" key="3">
    <source>
        <dbReference type="PROSITE" id="PS51755"/>
    </source>
</evidence>
<name>A0ABN1K0P2_9BURK</name>
<dbReference type="InterPro" id="IPR036388">
    <property type="entry name" value="WH-like_DNA-bd_sf"/>
</dbReference>
<dbReference type="Pfam" id="PF00486">
    <property type="entry name" value="Trans_reg_C"/>
    <property type="match status" value="1"/>
</dbReference>
<dbReference type="InterPro" id="IPR001867">
    <property type="entry name" value="OmpR/PhoB-type_DNA-bd"/>
</dbReference>